<evidence type="ECO:0000313" key="1">
    <source>
        <dbReference type="EMBL" id="CEG44312.1"/>
    </source>
</evidence>
<dbReference type="EMBL" id="CCYD01001204">
    <property type="protein sequence ID" value="CEG44312.1"/>
    <property type="molecule type" value="Genomic_DNA"/>
</dbReference>
<dbReference type="Proteomes" id="UP000054928">
    <property type="component" value="Unassembled WGS sequence"/>
</dbReference>
<sequence>MCVALLFRPEELRMPHRDTMYVSLTIWSLRGFSLQSNRRSHRVVASHTGALSIVV</sequence>
<dbReference type="GeneID" id="36395736"/>
<proteinExistence type="predicted"/>
<reference evidence="2" key="1">
    <citation type="submission" date="2014-09" db="EMBL/GenBank/DDBJ databases">
        <authorList>
            <person name="Sharma Rahul"/>
            <person name="Thines Marco"/>
        </authorList>
    </citation>
    <scope>NUCLEOTIDE SEQUENCE [LARGE SCALE GENOMIC DNA]</scope>
</reference>
<dbReference type="AlphaFoldDB" id="A0A0P1ARS8"/>
<name>A0A0P1ARS8_PLAHL</name>
<evidence type="ECO:0000313" key="2">
    <source>
        <dbReference type="Proteomes" id="UP000054928"/>
    </source>
</evidence>
<dbReference type="RefSeq" id="XP_024580681.1">
    <property type="nucleotide sequence ID" value="XM_024730400.1"/>
</dbReference>
<protein>
    <submittedName>
        <fullName evidence="1">Uncharacterized protein</fullName>
    </submittedName>
</protein>
<accession>A0A0P1ARS8</accession>
<organism evidence="1 2">
    <name type="scientific">Plasmopara halstedii</name>
    <name type="common">Downy mildew of sunflower</name>
    <dbReference type="NCBI Taxonomy" id="4781"/>
    <lineage>
        <taxon>Eukaryota</taxon>
        <taxon>Sar</taxon>
        <taxon>Stramenopiles</taxon>
        <taxon>Oomycota</taxon>
        <taxon>Peronosporomycetes</taxon>
        <taxon>Peronosporales</taxon>
        <taxon>Peronosporaceae</taxon>
        <taxon>Plasmopara</taxon>
    </lineage>
</organism>
<keyword evidence="2" id="KW-1185">Reference proteome</keyword>